<dbReference type="Proteomes" id="UP000183642">
    <property type="component" value="Unassembled WGS sequence"/>
</dbReference>
<evidence type="ECO:0000256" key="1">
    <source>
        <dbReference type="ARBA" id="ARBA00004651"/>
    </source>
</evidence>
<name>A0A1I5HG61_9ACTN</name>
<feature type="transmembrane region" description="Helical" evidence="8">
    <location>
        <begin position="33"/>
        <end position="51"/>
    </location>
</feature>
<dbReference type="GO" id="GO:0005886">
    <property type="term" value="C:plasma membrane"/>
    <property type="evidence" value="ECO:0007669"/>
    <property type="project" value="UniProtKB-SubCell"/>
</dbReference>
<evidence type="ECO:0000256" key="2">
    <source>
        <dbReference type="ARBA" id="ARBA00009212"/>
    </source>
</evidence>
<sequence>MILVDAALVVLALALAVATLRLAVGPTDADRVLAVDFGFAVVLAAIALLAVRLDASALLDLVLVGTLVGFLSTVALARLVAARSSS</sequence>
<keyword evidence="10" id="KW-1185">Reference proteome</keyword>
<dbReference type="PANTHER" id="PTHR34702">
    <property type="entry name" value="NA(+)/H(+) ANTIPORTER SUBUNIT F1"/>
    <property type="match status" value="1"/>
</dbReference>
<gene>
    <name evidence="9" type="ORF">SAMN05660359_03696</name>
</gene>
<proteinExistence type="inferred from homology"/>
<keyword evidence="5 8" id="KW-0812">Transmembrane</keyword>
<dbReference type="GO" id="GO:0015385">
    <property type="term" value="F:sodium:proton antiporter activity"/>
    <property type="evidence" value="ECO:0007669"/>
    <property type="project" value="TreeGrafter"/>
</dbReference>
<evidence type="ECO:0000313" key="9">
    <source>
        <dbReference type="EMBL" id="SFO47274.1"/>
    </source>
</evidence>
<protein>
    <submittedName>
        <fullName evidence="9">Multicomponent Na+:H+ antiporter subunit F</fullName>
    </submittedName>
</protein>
<keyword evidence="7 8" id="KW-0472">Membrane</keyword>
<keyword evidence="4" id="KW-1003">Cell membrane</keyword>
<evidence type="ECO:0000256" key="7">
    <source>
        <dbReference type="ARBA" id="ARBA00023136"/>
    </source>
</evidence>
<evidence type="ECO:0000256" key="6">
    <source>
        <dbReference type="ARBA" id="ARBA00022989"/>
    </source>
</evidence>
<comment type="similarity">
    <text evidence="2">Belongs to the CPA3 antiporters (TC 2.A.63) subunit F family.</text>
</comment>
<reference evidence="10" key="1">
    <citation type="submission" date="2016-10" db="EMBL/GenBank/DDBJ databases">
        <authorList>
            <person name="Varghese N."/>
            <person name="Submissions S."/>
        </authorList>
    </citation>
    <scope>NUCLEOTIDE SEQUENCE [LARGE SCALE GENOMIC DNA]</scope>
    <source>
        <strain evidence="10">DSM 43161</strain>
    </source>
</reference>
<evidence type="ECO:0000256" key="5">
    <source>
        <dbReference type="ARBA" id="ARBA00022692"/>
    </source>
</evidence>
<feature type="transmembrane region" description="Helical" evidence="8">
    <location>
        <begin position="58"/>
        <end position="81"/>
    </location>
</feature>
<accession>A0A1I5HG61</accession>
<dbReference type="AlphaFoldDB" id="A0A1I5HG61"/>
<dbReference type="InterPro" id="IPR007208">
    <property type="entry name" value="MrpF/PhaF-like"/>
</dbReference>
<comment type="subcellular location">
    <subcellularLocation>
        <location evidence="1">Cell membrane</location>
        <topology evidence="1">Multi-pass membrane protein</topology>
    </subcellularLocation>
</comment>
<evidence type="ECO:0000256" key="8">
    <source>
        <dbReference type="SAM" id="Phobius"/>
    </source>
</evidence>
<evidence type="ECO:0000256" key="3">
    <source>
        <dbReference type="ARBA" id="ARBA00022448"/>
    </source>
</evidence>
<dbReference type="EMBL" id="FOWE01000009">
    <property type="protein sequence ID" value="SFO47274.1"/>
    <property type="molecule type" value="Genomic_DNA"/>
</dbReference>
<dbReference type="PANTHER" id="PTHR34702:SF1">
    <property type="entry name" value="NA(+)_H(+) ANTIPORTER SUBUNIT F"/>
    <property type="match status" value="1"/>
</dbReference>
<dbReference type="Pfam" id="PF04066">
    <property type="entry name" value="MrpF_PhaF"/>
    <property type="match status" value="1"/>
</dbReference>
<keyword evidence="6 8" id="KW-1133">Transmembrane helix</keyword>
<dbReference type="RefSeq" id="WP_075014983.1">
    <property type="nucleotide sequence ID" value="NZ_FOWE01000009.1"/>
</dbReference>
<evidence type="ECO:0000256" key="4">
    <source>
        <dbReference type="ARBA" id="ARBA00022475"/>
    </source>
</evidence>
<organism evidence="9 10">
    <name type="scientific">Geodermatophilus obscurus</name>
    <dbReference type="NCBI Taxonomy" id="1861"/>
    <lineage>
        <taxon>Bacteria</taxon>
        <taxon>Bacillati</taxon>
        <taxon>Actinomycetota</taxon>
        <taxon>Actinomycetes</taxon>
        <taxon>Geodermatophilales</taxon>
        <taxon>Geodermatophilaceae</taxon>
        <taxon>Geodermatophilus</taxon>
    </lineage>
</organism>
<evidence type="ECO:0000313" key="10">
    <source>
        <dbReference type="Proteomes" id="UP000183642"/>
    </source>
</evidence>
<keyword evidence="3" id="KW-0813">Transport</keyword>